<dbReference type="STRING" id="6216.A0A158QG78"/>
<evidence type="ECO:0000256" key="2">
    <source>
        <dbReference type="ARBA" id="ARBA00022448"/>
    </source>
</evidence>
<evidence type="ECO:0000256" key="6">
    <source>
        <dbReference type="ARBA" id="ARBA00022824"/>
    </source>
</evidence>
<evidence type="ECO:0000256" key="10">
    <source>
        <dbReference type="ARBA" id="ARBA00023136"/>
    </source>
</evidence>
<dbReference type="GO" id="GO:0015031">
    <property type="term" value="P:protein transport"/>
    <property type="evidence" value="ECO:0007669"/>
    <property type="project" value="UniProtKB-KW"/>
</dbReference>
<keyword evidence="2" id="KW-0813">Transport</keyword>
<evidence type="ECO:0000313" key="12">
    <source>
        <dbReference type="EMBL" id="VDL62672.1"/>
    </source>
</evidence>
<evidence type="ECO:0000256" key="3">
    <source>
        <dbReference type="ARBA" id="ARBA00022574"/>
    </source>
</evidence>
<keyword evidence="3" id="KW-0853">WD repeat</keyword>
<dbReference type="InterPro" id="IPR015943">
    <property type="entry name" value="WD40/YVTN_repeat-like_dom_sf"/>
</dbReference>
<reference evidence="12 13" key="2">
    <citation type="submission" date="2018-11" db="EMBL/GenBank/DDBJ databases">
        <authorList>
            <consortium name="Pathogen Informatics"/>
        </authorList>
    </citation>
    <scope>NUCLEOTIDE SEQUENCE [LARGE SCALE GENOMIC DNA]</scope>
</reference>
<dbReference type="GO" id="GO:0006888">
    <property type="term" value="P:endoplasmic reticulum to Golgi vesicle-mediated transport"/>
    <property type="evidence" value="ECO:0007669"/>
    <property type="project" value="TreeGrafter"/>
</dbReference>
<accession>A0A158QG78</accession>
<name>A0A158QG78_HYMDI</name>
<dbReference type="GO" id="GO:0005085">
    <property type="term" value="F:guanyl-nucleotide exchange factor activity"/>
    <property type="evidence" value="ECO:0007669"/>
    <property type="project" value="InterPro"/>
</dbReference>
<dbReference type="GO" id="GO:0003400">
    <property type="term" value="P:regulation of COPII vesicle coating"/>
    <property type="evidence" value="ECO:0007669"/>
    <property type="project" value="TreeGrafter"/>
</dbReference>
<keyword evidence="4" id="KW-0812">Transmembrane</keyword>
<dbReference type="EMBL" id="UYSG01011520">
    <property type="protein sequence ID" value="VDL62672.1"/>
    <property type="molecule type" value="Genomic_DNA"/>
</dbReference>
<evidence type="ECO:0000256" key="7">
    <source>
        <dbReference type="ARBA" id="ARBA00022892"/>
    </source>
</evidence>
<evidence type="ECO:0000256" key="8">
    <source>
        <dbReference type="ARBA" id="ARBA00022927"/>
    </source>
</evidence>
<dbReference type="PANTHER" id="PTHR23284:SF0">
    <property type="entry name" value="PROLACTIN REGULATORY ELEMENT-BINDING PROTEIN"/>
    <property type="match status" value="1"/>
</dbReference>
<feature type="region of interest" description="Disordered" evidence="11">
    <location>
        <begin position="549"/>
        <end position="591"/>
    </location>
</feature>
<keyword evidence="10" id="KW-0472">Membrane</keyword>
<dbReference type="AlphaFoldDB" id="A0A158QG78"/>
<evidence type="ECO:0000256" key="4">
    <source>
        <dbReference type="ARBA" id="ARBA00022692"/>
    </source>
</evidence>
<dbReference type="Gene3D" id="2.130.10.10">
    <property type="entry name" value="YVTN repeat-like/Quinoprotein amine dehydrogenase"/>
    <property type="match status" value="2"/>
</dbReference>
<evidence type="ECO:0000256" key="9">
    <source>
        <dbReference type="ARBA" id="ARBA00022989"/>
    </source>
</evidence>
<keyword evidence="5" id="KW-0677">Repeat</keyword>
<proteinExistence type="predicted"/>
<evidence type="ECO:0000256" key="5">
    <source>
        <dbReference type="ARBA" id="ARBA00022737"/>
    </source>
</evidence>
<evidence type="ECO:0000256" key="1">
    <source>
        <dbReference type="ARBA" id="ARBA00004389"/>
    </source>
</evidence>
<dbReference type="Proteomes" id="UP000274504">
    <property type="component" value="Unassembled WGS sequence"/>
</dbReference>
<protein>
    <submittedName>
        <fullName evidence="14">Protein FAR1-RELATED SEQUENCE</fullName>
    </submittedName>
</protein>
<organism evidence="14">
    <name type="scientific">Hymenolepis diminuta</name>
    <name type="common">Rat tapeworm</name>
    <dbReference type="NCBI Taxonomy" id="6216"/>
    <lineage>
        <taxon>Eukaryota</taxon>
        <taxon>Metazoa</taxon>
        <taxon>Spiralia</taxon>
        <taxon>Lophotrochozoa</taxon>
        <taxon>Platyhelminthes</taxon>
        <taxon>Cestoda</taxon>
        <taxon>Eucestoda</taxon>
        <taxon>Cyclophyllidea</taxon>
        <taxon>Hymenolepididae</taxon>
        <taxon>Hymenolepis</taxon>
    </lineage>
</organism>
<keyword evidence="7" id="KW-0931">ER-Golgi transport</keyword>
<keyword evidence="9" id="KW-1133">Transmembrane helix</keyword>
<evidence type="ECO:0000313" key="14">
    <source>
        <dbReference type="WBParaSite" id="HDID_0001009401-mRNA-1"/>
    </source>
</evidence>
<dbReference type="PANTHER" id="PTHR23284">
    <property type="entry name" value="PROLACTIN REGULATORY ELEMENT BINDING PROTEIN"/>
    <property type="match status" value="1"/>
</dbReference>
<keyword evidence="8" id="KW-0653">Protein transport</keyword>
<gene>
    <name evidence="12" type="ORF">HDID_LOCUS10092</name>
</gene>
<evidence type="ECO:0000256" key="11">
    <source>
        <dbReference type="SAM" id="MobiDB-lite"/>
    </source>
</evidence>
<keyword evidence="6" id="KW-0256">Endoplasmic reticulum</keyword>
<sequence length="1050" mass="116342">MTAIAEFEQKIASQRFSSFQQLQENLKDFSDTYGYKFVNSKFSYFPENTINRQLFVYKYLDLKCAYAKKRGCVARCNVRCRNNHLYVRDWSMEHNHPPDPPDTSTLVDCTESFRHIFIVRLFDSLQDLEARIHELERVTGTRFTKYSSRMLPETSEHRERLVYERVNYACIHAGKTKTRCSAYVGVRSQKIGCQARIRACIAGDKLKVMLFSMKHNHIVSNDYQGHMSFPSSNENFAGTSGLEDADVDYELHLPNLDSASETLFRGDDLPSIPIVFKKTRSSQQQSNKPIRRVKCKRSPSYDGYFYGDQREGDVYHNYDDGKYIRVFLPDKACQYMEAGYDGIYCNSDDRENDAEVEGEPVEVAESVGDELECAYSSEGENHVKPEENDISTYLHHSDSVSQNMSTTNGPDRSIIYSFSYPVYQLKAIGPNTLLTAGGGGNPRTGIPNRIDVIQFDRPAYAPVDVESDEALIPLNTSVVGGINTRNEAIMHMALGAQSPGAASILALEKSTCQEYFIHSNYLEPSAIADQIPTDQECAITSSKLAYQTHRHSNSNSSTDDSCNGITGVSSTTVNRRGNQPKKSVADSSGEDQLPWSCKRLRSVSVAPTKALLERRRLDSCSSTGDVYPMKDEGDELTCIASGGPVGWDGAWCAVGTVHGGVTLFDRFALADKAYDPKSPASAYGSYAFTFDGDMEETLLPLQPFCTLPDASGGRCAPVCDVALSATTYGASATSPKAPRGETGKPQHAPTIPLLATISGRPRGSLLCIWRLPHTSTPEATIITAEKRVKFGPGADNEEAAALSPILYAEHSTRSENGTRFRHCEFLRWIHRRPTGVTPLVNYGQDESGLFTFLVTTEQPVSPTTRSVCHLSVWLVPLPSSSTHTPTAPQPVLGLERFAAVPLPPGEIPACIAVHPSAHRGIIALGTMEGSVEVYMISLHDRKLVRVYSRPKAHPLFVTSLAFLPPRERHSQKRQEGSESKYSLLPAHYELVSSSADRAIRWHKGPLLKTVAQIGALAYQPSLYSRMLTSIFLLLILAFPVLISLLLHFMK</sequence>
<reference evidence="14" key="1">
    <citation type="submission" date="2016-04" db="UniProtKB">
        <authorList>
            <consortium name="WormBaseParasite"/>
        </authorList>
    </citation>
    <scope>IDENTIFICATION</scope>
</reference>
<dbReference type="OrthoDB" id="2013972at2759"/>
<dbReference type="GO" id="GO:0005789">
    <property type="term" value="C:endoplasmic reticulum membrane"/>
    <property type="evidence" value="ECO:0007669"/>
    <property type="project" value="UniProtKB-SubCell"/>
</dbReference>
<dbReference type="InterPro" id="IPR045260">
    <property type="entry name" value="Sec12-like"/>
</dbReference>
<feature type="compositionally biased region" description="Polar residues" evidence="11">
    <location>
        <begin position="563"/>
        <end position="581"/>
    </location>
</feature>
<dbReference type="WBParaSite" id="HDID_0001009401-mRNA-1">
    <property type="protein sequence ID" value="HDID_0001009401-mRNA-1"/>
    <property type="gene ID" value="HDID_0001009401"/>
</dbReference>
<comment type="subcellular location">
    <subcellularLocation>
        <location evidence="1">Endoplasmic reticulum membrane</location>
        <topology evidence="1">Single-pass membrane protein</topology>
    </subcellularLocation>
</comment>
<evidence type="ECO:0000313" key="13">
    <source>
        <dbReference type="Proteomes" id="UP000274504"/>
    </source>
</evidence>